<evidence type="ECO:0000256" key="12">
    <source>
        <dbReference type="PROSITE-ProRule" id="PRU01360"/>
    </source>
</evidence>
<dbReference type="Pfam" id="PF00593">
    <property type="entry name" value="TonB_dep_Rec_b-barrel"/>
    <property type="match status" value="1"/>
</dbReference>
<dbReference type="Proteomes" id="UP000036261">
    <property type="component" value="Unassembled WGS sequence"/>
</dbReference>
<dbReference type="Gene3D" id="2.40.170.20">
    <property type="entry name" value="TonB-dependent receptor, beta-barrel domain"/>
    <property type="match status" value="1"/>
</dbReference>
<dbReference type="CDD" id="cd01347">
    <property type="entry name" value="ligand_gated_channel"/>
    <property type="match status" value="1"/>
</dbReference>
<keyword evidence="10 12" id="KW-0472">Membrane</keyword>
<dbReference type="STRING" id="558151.ACM46_13955"/>
<accession>A0A0J7I9P8</accession>
<evidence type="ECO:0000256" key="10">
    <source>
        <dbReference type="ARBA" id="ARBA00023136"/>
    </source>
</evidence>
<dbReference type="PATRIC" id="fig|558151.6.peg.2950"/>
<evidence type="ECO:0000256" key="13">
    <source>
        <dbReference type="RuleBase" id="RU003357"/>
    </source>
</evidence>
<reference evidence="16 17" key="1">
    <citation type="journal article" date="2013" name="Int. J. Syst. Evol. Microbiol.">
        <title>Chryseobacterium angstadtii sp. nov., isolated from a newt tank.</title>
        <authorList>
            <person name="Kirk K.E."/>
            <person name="Hoffman J.A."/>
            <person name="Smith K.A."/>
            <person name="Strahan B.L."/>
            <person name="Failor K.C."/>
            <person name="Krebs J.E."/>
            <person name="Gale A.N."/>
            <person name="Do T.D."/>
            <person name="Sontag T.C."/>
            <person name="Batties A.M."/>
            <person name="Mistiszyn K."/>
            <person name="Newman J.D."/>
        </authorList>
    </citation>
    <scope>NUCLEOTIDE SEQUENCE [LARGE SCALE GENOMIC DNA]</scope>
    <source>
        <strain evidence="16 17">KM</strain>
    </source>
</reference>
<evidence type="ECO:0000256" key="11">
    <source>
        <dbReference type="ARBA" id="ARBA00023237"/>
    </source>
</evidence>
<keyword evidence="5 12" id="KW-0812">Transmembrane</keyword>
<dbReference type="InterPro" id="IPR037066">
    <property type="entry name" value="Plug_dom_sf"/>
</dbReference>
<keyword evidence="3 12" id="KW-1134">Transmembrane beta strand</keyword>
<dbReference type="Pfam" id="PF07715">
    <property type="entry name" value="Plug"/>
    <property type="match status" value="1"/>
</dbReference>
<evidence type="ECO:0000256" key="5">
    <source>
        <dbReference type="ARBA" id="ARBA00022692"/>
    </source>
</evidence>
<evidence type="ECO:0000313" key="17">
    <source>
        <dbReference type="Proteomes" id="UP000036261"/>
    </source>
</evidence>
<organism evidence="16 17">
    <name type="scientific">Chryseobacterium angstadtii</name>
    <dbReference type="NCBI Taxonomy" id="558151"/>
    <lineage>
        <taxon>Bacteria</taxon>
        <taxon>Pseudomonadati</taxon>
        <taxon>Bacteroidota</taxon>
        <taxon>Flavobacteriia</taxon>
        <taxon>Flavobacteriales</taxon>
        <taxon>Weeksellaceae</taxon>
        <taxon>Chryseobacterium group</taxon>
        <taxon>Chryseobacterium</taxon>
    </lineage>
</organism>
<dbReference type="PROSITE" id="PS52016">
    <property type="entry name" value="TONB_DEPENDENT_REC_3"/>
    <property type="match status" value="1"/>
</dbReference>
<evidence type="ECO:0000256" key="9">
    <source>
        <dbReference type="ARBA" id="ARBA00023077"/>
    </source>
</evidence>
<dbReference type="OrthoDB" id="9775095at2"/>
<dbReference type="Gene3D" id="2.170.130.10">
    <property type="entry name" value="TonB-dependent receptor, plug domain"/>
    <property type="match status" value="1"/>
</dbReference>
<proteinExistence type="inferred from homology"/>
<gene>
    <name evidence="16" type="ORF">ACM46_13955</name>
</gene>
<comment type="caution">
    <text evidence="16">The sequence shown here is derived from an EMBL/GenBank/DDBJ whole genome shotgun (WGS) entry which is preliminary data.</text>
</comment>
<dbReference type="InterPro" id="IPR039426">
    <property type="entry name" value="TonB-dep_rcpt-like"/>
</dbReference>
<keyword evidence="7" id="KW-0408">Iron</keyword>
<dbReference type="PANTHER" id="PTHR32552:SF68">
    <property type="entry name" value="FERRICHROME OUTER MEMBRANE TRANSPORTER_PHAGE RECEPTOR"/>
    <property type="match status" value="1"/>
</dbReference>
<keyword evidence="2 12" id="KW-0813">Transport</keyword>
<dbReference type="InterPro" id="IPR000531">
    <property type="entry name" value="Beta-barrel_TonB"/>
</dbReference>
<keyword evidence="9 13" id="KW-0798">TonB box</keyword>
<dbReference type="AlphaFoldDB" id="A0A0J7I9P8"/>
<dbReference type="GO" id="GO:0015344">
    <property type="term" value="F:siderophore uptake transmembrane transporter activity"/>
    <property type="evidence" value="ECO:0007669"/>
    <property type="project" value="TreeGrafter"/>
</dbReference>
<feature type="domain" description="TonB-dependent receptor plug" evidence="15">
    <location>
        <begin position="57"/>
        <end position="145"/>
    </location>
</feature>
<evidence type="ECO:0000313" key="16">
    <source>
        <dbReference type="EMBL" id="KMQ63042.1"/>
    </source>
</evidence>
<keyword evidence="16" id="KW-0675">Receptor</keyword>
<evidence type="ECO:0000259" key="14">
    <source>
        <dbReference type="Pfam" id="PF00593"/>
    </source>
</evidence>
<evidence type="ECO:0000256" key="3">
    <source>
        <dbReference type="ARBA" id="ARBA00022452"/>
    </source>
</evidence>
<protein>
    <submittedName>
        <fullName evidence="16">TonB-dependent siderophore receptor</fullName>
    </submittedName>
</protein>
<evidence type="ECO:0000256" key="8">
    <source>
        <dbReference type="ARBA" id="ARBA00023065"/>
    </source>
</evidence>
<feature type="domain" description="TonB-dependent receptor-like beta-barrel" evidence="14">
    <location>
        <begin position="268"/>
        <end position="709"/>
    </location>
</feature>
<dbReference type="PANTHER" id="PTHR32552">
    <property type="entry name" value="FERRICHROME IRON RECEPTOR-RELATED"/>
    <property type="match status" value="1"/>
</dbReference>
<keyword evidence="8" id="KW-0406">Ion transport</keyword>
<evidence type="ECO:0000256" key="6">
    <source>
        <dbReference type="ARBA" id="ARBA00022729"/>
    </source>
</evidence>
<keyword evidence="4" id="KW-0410">Iron transport</keyword>
<evidence type="ECO:0000259" key="15">
    <source>
        <dbReference type="Pfam" id="PF07715"/>
    </source>
</evidence>
<sequence length="736" mass="82410">MKKSIISASLLAVSMLSAQKTDTVRVSEIQSVSLQGTHNYRTKKTESVARLPLENLENPTVYNIVPKEIISEMNAVDFNTAMASAPGIVVNNSVNDSGNDIFLRGFSSSANFRNGLIQNPRVQSEIANVERVEVIKGPSGTLFGGTLANYGGVVNIVTKKPQENFGGIIGYTTGSWGMNRITADVNAPLNKEKTALARFNVAAYSQDSFQDAGYNKGLFFSGSILYKVSDKTTVTLDTEFHAPEKTLNAYVRQSEKLTITSMKDLTGAHQRSFTSNDIGSKRTNFVTMAEVTHKFNDQWTSRTSYQRGMANENESIFLVLSYIDNNTVSRGIRPFDSYKITTDNIQQNFIGDFKIGNLRNRLVVGLDYYQQSAKNQYGMFKRNATDTVGSVFAPYDIIKLNETSPWQPISRSLVENLERIPVNPNPGSLDNPSSLTKPTNYEITRFSTFSAYVSNVLNVTDNLLVMASLRMDNYKNENTVVNGVEVSEANGFQPKYVMGYTQTQFSPKFGLVYEIVKEQISFFANYVNGFKYFAPSANQDGILTKWDPEQGNQVEGGFKLDLFGKKLLSTITYYHMNVKNRLIADPSGMGNRQDGNVKNQGFEIDFIANPFKGWNIVAGYGYNDNKNDDRSKDNGKRIAWTPKHVANLWTSYKIMDGSYEGLGFGAGFNFVDKTYINITNHFLSPAYTTVGATIFYDKKKYRIGVKMNNALNETYWNFYGQPQKPREILANFAFKF</sequence>
<keyword evidence="11 12" id="KW-0998">Cell outer membrane</keyword>
<evidence type="ECO:0000256" key="2">
    <source>
        <dbReference type="ARBA" id="ARBA00022448"/>
    </source>
</evidence>
<comment type="similarity">
    <text evidence="12 13">Belongs to the TonB-dependent receptor family.</text>
</comment>
<keyword evidence="17" id="KW-1185">Reference proteome</keyword>
<dbReference type="EMBL" id="LFND01000004">
    <property type="protein sequence ID" value="KMQ63042.1"/>
    <property type="molecule type" value="Genomic_DNA"/>
</dbReference>
<dbReference type="GO" id="GO:0009279">
    <property type="term" value="C:cell outer membrane"/>
    <property type="evidence" value="ECO:0007669"/>
    <property type="project" value="UniProtKB-SubCell"/>
</dbReference>
<evidence type="ECO:0000256" key="7">
    <source>
        <dbReference type="ARBA" id="ARBA00023004"/>
    </source>
</evidence>
<dbReference type="InterPro" id="IPR012910">
    <property type="entry name" value="Plug_dom"/>
</dbReference>
<dbReference type="RefSeq" id="WP_048507289.1">
    <property type="nucleotide sequence ID" value="NZ_LFND01000004.1"/>
</dbReference>
<name>A0A0J7I9P8_9FLAO</name>
<dbReference type="SUPFAM" id="SSF56935">
    <property type="entry name" value="Porins"/>
    <property type="match status" value="1"/>
</dbReference>
<dbReference type="InterPro" id="IPR036942">
    <property type="entry name" value="Beta-barrel_TonB_sf"/>
</dbReference>
<evidence type="ECO:0000256" key="1">
    <source>
        <dbReference type="ARBA" id="ARBA00004571"/>
    </source>
</evidence>
<comment type="subcellular location">
    <subcellularLocation>
        <location evidence="1 12">Cell outer membrane</location>
        <topology evidence="1 12">Multi-pass membrane protein</topology>
    </subcellularLocation>
</comment>
<keyword evidence="6" id="KW-0732">Signal</keyword>
<evidence type="ECO:0000256" key="4">
    <source>
        <dbReference type="ARBA" id="ARBA00022496"/>
    </source>
</evidence>